<dbReference type="EMBL" id="CADCVI010000096">
    <property type="protein sequence ID" value="CAA9466620.1"/>
    <property type="molecule type" value="Genomic_DNA"/>
</dbReference>
<evidence type="ECO:0000256" key="1">
    <source>
        <dbReference type="ARBA" id="ARBA00004651"/>
    </source>
</evidence>
<evidence type="ECO:0000256" key="6">
    <source>
        <dbReference type="ARBA" id="ARBA00023136"/>
    </source>
</evidence>
<dbReference type="InterPro" id="IPR010920">
    <property type="entry name" value="LSM_dom_sf"/>
</dbReference>
<reference evidence="9" key="1">
    <citation type="submission" date="2020-02" db="EMBL/GenBank/DDBJ databases">
        <authorList>
            <person name="Meier V. D."/>
        </authorList>
    </citation>
    <scope>NUCLEOTIDE SEQUENCE</scope>
    <source>
        <strain evidence="9">AVDCRST_MAG25</strain>
    </source>
</reference>
<keyword evidence="5 7" id="KW-1133">Transmembrane helix</keyword>
<dbReference type="InterPro" id="IPR006685">
    <property type="entry name" value="MscS_channel_2nd"/>
</dbReference>
<dbReference type="InterPro" id="IPR023408">
    <property type="entry name" value="MscS_beta-dom_sf"/>
</dbReference>
<dbReference type="Pfam" id="PF00924">
    <property type="entry name" value="MS_channel_2nd"/>
    <property type="match status" value="1"/>
</dbReference>
<evidence type="ECO:0000313" key="9">
    <source>
        <dbReference type="EMBL" id="CAA9466620.1"/>
    </source>
</evidence>
<evidence type="ECO:0000256" key="2">
    <source>
        <dbReference type="ARBA" id="ARBA00008017"/>
    </source>
</evidence>
<evidence type="ECO:0000256" key="7">
    <source>
        <dbReference type="SAM" id="Phobius"/>
    </source>
</evidence>
<dbReference type="SUPFAM" id="SSF50182">
    <property type="entry name" value="Sm-like ribonucleoproteins"/>
    <property type="match status" value="1"/>
</dbReference>
<dbReference type="PANTHER" id="PTHR30460:SF0">
    <property type="entry name" value="MODERATE CONDUCTANCE MECHANOSENSITIVE CHANNEL YBIO"/>
    <property type="match status" value="1"/>
</dbReference>
<sequence length="327" mass="35542">MGGETTEATGIAQEAAQATQDINNETQRSLESINNLFEGFVAYLTSPQFVAKVLASIVVTALGILLYRLLTHGVPRILRWRRRRREGVLDAEAVARLKRQNTAVTLGRNALRYLVFTGIALFILSIFIGNPLPATAGATVLAATIGFGAQSLLRDIIAGFSIVFEGQYSVGDFVEIEPTKAAGLVEELGLRTTKIRALSGELIFIPNGTITGVRNYISGEQRFTIEVQLSDANAVDGVLGSLEEASNLYLIPPRLVGREETNGRTRLRILAGVLPSMGWLVEENLVERIKAAAGEEALASEPLIYKVDQANLKRIRSLIPEDNGERI</sequence>
<feature type="transmembrane region" description="Helical" evidence="7">
    <location>
        <begin position="110"/>
        <end position="128"/>
    </location>
</feature>
<dbReference type="GO" id="GO:0005886">
    <property type="term" value="C:plasma membrane"/>
    <property type="evidence" value="ECO:0007669"/>
    <property type="project" value="UniProtKB-SubCell"/>
</dbReference>
<evidence type="ECO:0000256" key="5">
    <source>
        <dbReference type="ARBA" id="ARBA00022989"/>
    </source>
</evidence>
<dbReference type="FunFam" id="2.30.30.60:FF:000001">
    <property type="entry name" value="MscS Mechanosensitive ion channel"/>
    <property type="match status" value="1"/>
</dbReference>
<evidence type="ECO:0000259" key="8">
    <source>
        <dbReference type="Pfam" id="PF00924"/>
    </source>
</evidence>
<proteinExistence type="inferred from homology"/>
<name>A0A6J4RG39_9ACTN</name>
<comment type="subcellular location">
    <subcellularLocation>
        <location evidence="1">Cell membrane</location>
        <topology evidence="1">Multi-pass membrane protein</topology>
    </subcellularLocation>
</comment>
<dbReference type="AlphaFoldDB" id="A0A6J4RG39"/>
<keyword evidence="3" id="KW-1003">Cell membrane</keyword>
<dbReference type="Gene3D" id="2.30.30.60">
    <property type="match status" value="1"/>
</dbReference>
<accession>A0A6J4RG39</accession>
<protein>
    <submittedName>
        <fullName evidence="9">Potassium efflux system KefA protein / Small-conductance mechanosensitive channel</fullName>
    </submittedName>
</protein>
<gene>
    <name evidence="9" type="ORF">AVDCRST_MAG25-1597</name>
</gene>
<dbReference type="PANTHER" id="PTHR30460">
    <property type="entry name" value="MODERATE CONDUCTANCE MECHANOSENSITIVE CHANNEL YBIO"/>
    <property type="match status" value="1"/>
</dbReference>
<dbReference type="Gene3D" id="1.10.287.1260">
    <property type="match status" value="1"/>
</dbReference>
<evidence type="ECO:0000256" key="4">
    <source>
        <dbReference type="ARBA" id="ARBA00022692"/>
    </source>
</evidence>
<dbReference type="GO" id="GO:0008381">
    <property type="term" value="F:mechanosensitive monoatomic ion channel activity"/>
    <property type="evidence" value="ECO:0007669"/>
    <property type="project" value="InterPro"/>
</dbReference>
<comment type="similarity">
    <text evidence="2">Belongs to the MscS (TC 1.A.23) family.</text>
</comment>
<dbReference type="InterPro" id="IPR045276">
    <property type="entry name" value="YbiO_bact"/>
</dbReference>
<feature type="transmembrane region" description="Helical" evidence="7">
    <location>
        <begin position="49"/>
        <end position="70"/>
    </location>
</feature>
<keyword evidence="6 7" id="KW-0472">Membrane</keyword>
<organism evidence="9">
    <name type="scientific">uncultured Rubrobacteraceae bacterium</name>
    <dbReference type="NCBI Taxonomy" id="349277"/>
    <lineage>
        <taxon>Bacteria</taxon>
        <taxon>Bacillati</taxon>
        <taxon>Actinomycetota</taxon>
        <taxon>Rubrobacteria</taxon>
        <taxon>Rubrobacterales</taxon>
        <taxon>Rubrobacteraceae</taxon>
        <taxon>environmental samples</taxon>
    </lineage>
</organism>
<feature type="domain" description="Mechanosensitive ion channel MscS" evidence="8">
    <location>
        <begin position="152"/>
        <end position="216"/>
    </location>
</feature>
<keyword evidence="4 7" id="KW-0812">Transmembrane</keyword>
<evidence type="ECO:0000256" key="3">
    <source>
        <dbReference type="ARBA" id="ARBA00022475"/>
    </source>
</evidence>